<dbReference type="Proteomes" id="UP000275408">
    <property type="component" value="Unassembled WGS sequence"/>
</dbReference>
<accession>A0A3M6U640</accession>
<dbReference type="AlphaFoldDB" id="A0A3M6U640"/>
<comment type="caution">
    <text evidence="1">The sequence shown here is derived from an EMBL/GenBank/DDBJ whole genome shotgun (WGS) entry which is preliminary data.</text>
</comment>
<organism evidence="1 2">
    <name type="scientific">Pocillopora damicornis</name>
    <name type="common">Cauliflower coral</name>
    <name type="synonym">Millepora damicornis</name>
    <dbReference type="NCBI Taxonomy" id="46731"/>
    <lineage>
        <taxon>Eukaryota</taxon>
        <taxon>Metazoa</taxon>
        <taxon>Cnidaria</taxon>
        <taxon>Anthozoa</taxon>
        <taxon>Hexacorallia</taxon>
        <taxon>Scleractinia</taxon>
        <taxon>Astrocoeniina</taxon>
        <taxon>Pocilloporidae</taxon>
        <taxon>Pocillopora</taxon>
    </lineage>
</organism>
<dbReference type="EMBL" id="RCHS01002214">
    <property type="protein sequence ID" value="RMX49004.1"/>
    <property type="molecule type" value="Genomic_DNA"/>
</dbReference>
<dbReference type="PANTHER" id="PTHR33845">
    <property type="entry name" value="C2H2-TYPE DOMAIN-CONTAINING PROTEIN"/>
    <property type="match status" value="1"/>
</dbReference>
<reference evidence="1 2" key="1">
    <citation type="journal article" date="2018" name="Sci. Rep.">
        <title>Comparative analysis of the Pocillopora damicornis genome highlights role of immune system in coral evolution.</title>
        <authorList>
            <person name="Cunning R."/>
            <person name="Bay R.A."/>
            <person name="Gillette P."/>
            <person name="Baker A.C."/>
            <person name="Traylor-Knowles N."/>
        </authorList>
    </citation>
    <scope>NUCLEOTIDE SEQUENCE [LARGE SCALE GENOMIC DNA]</scope>
    <source>
        <strain evidence="1">RSMAS</strain>
        <tissue evidence="1">Whole animal</tissue>
    </source>
</reference>
<evidence type="ECO:0000313" key="2">
    <source>
        <dbReference type="Proteomes" id="UP000275408"/>
    </source>
</evidence>
<proteinExistence type="predicted"/>
<sequence length="153" mass="17823">MRNTLNTDGTRMLSRMEWLSMLQFLGFFSRLSAKRNALHNFEFTSRGLRMWKAFKIGAGKLIAWNNIIFCLQEATCLSEDKLFFVSISLDPKRKSRLQKEVQMETTTEVNSLRMGWALQKPKGSQTRFSDKVRGYLQKKFDISQKTGRKEDPA</sequence>
<keyword evidence="2" id="KW-1185">Reference proteome</keyword>
<protein>
    <submittedName>
        <fullName evidence="1">Uncharacterized protein</fullName>
    </submittedName>
</protein>
<evidence type="ECO:0000313" key="1">
    <source>
        <dbReference type="EMBL" id="RMX49004.1"/>
    </source>
</evidence>
<name>A0A3M6U640_POCDA</name>
<dbReference type="PANTHER" id="PTHR33845:SF1">
    <property type="entry name" value="C2H2-TYPE DOMAIN-CONTAINING PROTEIN"/>
    <property type="match status" value="1"/>
</dbReference>
<gene>
    <name evidence="1" type="ORF">pdam_00023502</name>
</gene>